<evidence type="ECO:0000313" key="2">
    <source>
        <dbReference type="Proteomes" id="UP001330812"/>
    </source>
</evidence>
<dbReference type="Proteomes" id="UP001330812">
    <property type="component" value="Chromosome"/>
</dbReference>
<accession>A0ABZ1IK96</accession>
<dbReference type="RefSeq" id="WP_326837695.1">
    <property type="nucleotide sequence ID" value="NZ_CP142149.1"/>
</dbReference>
<keyword evidence="2" id="KW-1185">Reference proteome</keyword>
<name>A0ABZ1IK96_9PSEU</name>
<dbReference type="EMBL" id="CP142149">
    <property type="protein sequence ID" value="WSE34887.1"/>
    <property type="molecule type" value="Genomic_DNA"/>
</dbReference>
<protein>
    <recommendedName>
        <fullName evidence="3">TetR family transcriptional regulator</fullName>
    </recommendedName>
</protein>
<proteinExistence type="predicted"/>
<dbReference type="Gene3D" id="1.10.357.10">
    <property type="entry name" value="Tetracycline Repressor, domain 2"/>
    <property type="match status" value="1"/>
</dbReference>
<organism evidence="1 2">
    <name type="scientific">Amycolatopsis rhabdoformis</name>
    <dbReference type="NCBI Taxonomy" id="1448059"/>
    <lineage>
        <taxon>Bacteria</taxon>
        <taxon>Bacillati</taxon>
        <taxon>Actinomycetota</taxon>
        <taxon>Actinomycetes</taxon>
        <taxon>Pseudonocardiales</taxon>
        <taxon>Pseudonocardiaceae</taxon>
        <taxon>Amycolatopsis</taxon>
    </lineage>
</organism>
<gene>
    <name evidence="1" type="ORF">VSH64_22875</name>
</gene>
<sequence length="47" mass="4746">MAIVAPEADPGKLPAVLRGIEAVGKAGASKETLHDIAETAIAVLPRP</sequence>
<evidence type="ECO:0000313" key="1">
    <source>
        <dbReference type="EMBL" id="WSE34887.1"/>
    </source>
</evidence>
<evidence type="ECO:0008006" key="3">
    <source>
        <dbReference type="Google" id="ProtNLM"/>
    </source>
</evidence>
<reference evidence="1 2" key="1">
    <citation type="journal article" date="2015" name="Int. J. Syst. Evol. Microbiol.">
        <title>Amycolatopsis rhabdoformis sp. nov., an actinomycete isolated from a tropical forest soil.</title>
        <authorList>
            <person name="Souza W.R."/>
            <person name="Silva R.E."/>
            <person name="Goodfellow M."/>
            <person name="Busarakam K."/>
            <person name="Figueiro F.S."/>
            <person name="Ferreira D."/>
            <person name="Rodrigues-Filho E."/>
            <person name="Moraes L.A.B."/>
            <person name="Zucchi T.D."/>
        </authorList>
    </citation>
    <scope>NUCLEOTIDE SEQUENCE [LARGE SCALE GENOMIC DNA]</scope>
    <source>
        <strain evidence="1 2">NCIMB 14900</strain>
    </source>
</reference>